<evidence type="ECO:0000313" key="5">
    <source>
        <dbReference type="Proteomes" id="UP000009173"/>
    </source>
</evidence>
<dbReference type="Pfam" id="PF07687">
    <property type="entry name" value="M20_dimer"/>
    <property type="match status" value="1"/>
</dbReference>
<keyword evidence="2" id="KW-0378">Hydrolase</keyword>
<keyword evidence="1" id="KW-0479">Metal-binding</keyword>
<dbReference type="HOGENOM" id="CLU_021802_2_0_7"/>
<reference evidence="5" key="1">
    <citation type="journal article" date="2009" name="Environ. Microbiol.">
        <title>Contribution of mobile genetic elements to Desulfovibrio vulgaris genome plasticity.</title>
        <authorList>
            <person name="Walker C.B."/>
            <person name="Stolyar S."/>
            <person name="Chivian D."/>
            <person name="Pinel N."/>
            <person name="Gabster J.A."/>
            <person name="Dehal P.S."/>
            <person name="He Z."/>
            <person name="Yang Z.K."/>
            <person name="Yen H.C."/>
            <person name="Zhou J."/>
            <person name="Wall J.D."/>
            <person name="Hazen T.C."/>
            <person name="Arkin A.P."/>
            <person name="Stahl D.A."/>
        </authorList>
    </citation>
    <scope>NUCLEOTIDE SEQUENCE [LARGE SCALE GENOMIC DNA]</scope>
    <source>
        <strain evidence="5">DP4</strain>
    </source>
</reference>
<dbReference type="InterPro" id="IPR011650">
    <property type="entry name" value="Peptidase_M20_dimer"/>
</dbReference>
<gene>
    <name evidence="4" type="ordered locus">Dvul_0672</name>
</gene>
<dbReference type="Proteomes" id="UP000009173">
    <property type="component" value="Chromosome"/>
</dbReference>
<evidence type="ECO:0000259" key="3">
    <source>
        <dbReference type="Pfam" id="PF07687"/>
    </source>
</evidence>
<sequence length="366" mass="39462">MSSLEDILALTSALIRYRSTDTRPEERDRCAAHIMRWCDAEDIASSRVDNNGVTSLIIGPASKRAPLLFMAHYDVVEGPDALFQPVLSDGVLKGRGSIDDKYAVALSLVLFRDHLRHLRAQGRSQDDMPLQLLITGDEETGGYDGARHALGHVGAEFCIALDGGSPSTVITKEKGIIDCTLTAHGRAAHGARPWLGTNAVECLMADYMALKRLFPGQDDPTDPIHWHRSLNLGIVRAGTAVNQVPDLATAWLDVRYTEHDDPQALFAAMQESIRGELVATRTEPVFHSGETPWIDRLLACAPGASTGFAHGASDARFLSEHGIPGVVWGAEGETSQHGPDEHLLVDSLDTVHKALAAFVRTAGGTA</sequence>
<proteinExistence type="predicted"/>
<dbReference type="Pfam" id="PF01546">
    <property type="entry name" value="Peptidase_M20"/>
    <property type="match status" value="1"/>
</dbReference>
<evidence type="ECO:0000256" key="1">
    <source>
        <dbReference type="ARBA" id="ARBA00022723"/>
    </source>
</evidence>
<dbReference type="InterPro" id="IPR036264">
    <property type="entry name" value="Bact_exopeptidase_dim_dom"/>
</dbReference>
<dbReference type="AlphaFoldDB" id="A0A0H3A5F0"/>
<dbReference type="SUPFAM" id="SSF55031">
    <property type="entry name" value="Bacterial exopeptidase dimerisation domain"/>
    <property type="match status" value="1"/>
</dbReference>
<dbReference type="Gene3D" id="3.40.630.10">
    <property type="entry name" value="Zn peptidases"/>
    <property type="match status" value="1"/>
</dbReference>
<feature type="domain" description="Peptidase M20 dimerisation" evidence="3">
    <location>
        <begin position="172"/>
        <end position="277"/>
    </location>
</feature>
<dbReference type="GO" id="GO:0016787">
    <property type="term" value="F:hydrolase activity"/>
    <property type="evidence" value="ECO:0007669"/>
    <property type="project" value="UniProtKB-KW"/>
</dbReference>
<name>A0A0H3A5F0_NITV4</name>
<dbReference type="RefSeq" id="WP_011791762.1">
    <property type="nucleotide sequence ID" value="NC_008751.1"/>
</dbReference>
<evidence type="ECO:0000256" key="2">
    <source>
        <dbReference type="ARBA" id="ARBA00022801"/>
    </source>
</evidence>
<evidence type="ECO:0000313" key="4">
    <source>
        <dbReference type="EMBL" id="ABM27695.1"/>
    </source>
</evidence>
<dbReference type="PANTHER" id="PTHR43808:SF32">
    <property type="entry name" value="ARGE_DAPE-RELATED DEACYLASE"/>
    <property type="match status" value="1"/>
</dbReference>
<dbReference type="InterPro" id="IPR050072">
    <property type="entry name" value="Peptidase_M20A"/>
</dbReference>
<dbReference type="EMBL" id="CP000527">
    <property type="protein sequence ID" value="ABM27695.1"/>
    <property type="molecule type" value="Genomic_DNA"/>
</dbReference>
<dbReference type="SUPFAM" id="SSF53187">
    <property type="entry name" value="Zn-dependent exopeptidases"/>
    <property type="match status" value="1"/>
</dbReference>
<accession>A0A0H3A5F0</accession>
<dbReference type="InterPro" id="IPR002933">
    <property type="entry name" value="Peptidase_M20"/>
</dbReference>
<dbReference type="Gene3D" id="3.30.70.360">
    <property type="match status" value="1"/>
</dbReference>
<dbReference type="KEGG" id="dvl:Dvul_0672"/>
<organism evidence="4 5">
    <name type="scientific">Nitratidesulfovibrio vulgaris (strain DP4)</name>
    <name type="common">Desulfovibrio vulgaris</name>
    <dbReference type="NCBI Taxonomy" id="391774"/>
    <lineage>
        <taxon>Bacteria</taxon>
        <taxon>Pseudomonadati</taxon>
        <taxon>Thermodesulfobacteriota</taxon>
        <taxon>Desulfovibrionia</taxon>
        <taxon>Desulfovibrionales</taxon>
        <taxon>Desulfovibrionaceae</taxon>
        <taxon>Nitratidesulfovibrio</taxon>
    </lineage>
</organism>
<dbReference type="PANTHER" id="PTHR43808">
    <property type="entry name" value="ACETYLORNITHINE DEACETYLASE"/>
    <property type="match status" value="1"/>
</dbReference>
<dbReference type="GO" id="GO:0046872">
    <property type="term" value="F:metal ion binding"/>
    <property type="evidence" value="ECO:0007669"/>
    <property type="project" value="UniProtKB-KW"/>
</dbReference>
<protein>
    <submittedName>
        <fullName evidence="4">Peptidase M20</fullName>
    </submittedName>
</protein>